<dbReference type="InterPro" id="IPR019475">
    <property type="entry name" value="DNA_primase_DnaB-bd"/>
</dbReference>
<evidence type="ECO:0000256" key="13">
    <source>
        <dbReference type="PIRNR" id="PIRNR002811"/>
    </source>
</evidence>
<protein>
    <recommendedName>
        <fullName evidence="12 13">DNA primase</fullName>
        <ecNumber evidence="12">2.7.7.101</ecNumber>
    </recommendedName>
</protein>
<dbReference type="Gene3D" id="1.10.860.10">
    <property type="entry name" value="DNAb Helicase, Chain A"/>
    <property type="match status" value="1"/>
</dbReference>
<comment type="function">
    <text evidence="12 13">RNA polymerase that catalyzes the synthesis of short RNA molecules used as primers for DNA polymerase during DNA replication.</text>
</comment>
<feature type="zinc finger region" description="CHC2-type" evidence="12 14">
    <location>
        <begin position="47"/>
        <end position="71"/>
    </location>
</feature>
<evidence type="ECO:0000259" key="15">
    <source>
        <dbReference type="PROSITE" id="PS50880"/>
    </source>
</evidence>
<dbReference type="Gene3D" id="3.40.1360.10">
    <property type="match status" value="1"/>
</dbReference>
<evidence type="ECO:0000256" key="8">
    <source>
        <dbReference type="ARBA" id="ARBA00022833"/>
    </source>
</evidence>
<dbReference type="Pfam" id="PF08278">
    <property type="entry name" value="DnaG_DnaB_bind"/>
    <property type="match status" value="1"/>
</dbReference>
<dbReference type="PANTHER" id="PTHR30313">
    <property type="entry name" value="DNA PRIMASE"/>
    <property type="match status" value="1"/>
</dbReference>
<dbReference type="GO" id="GO:0000428">
    <property type="term" value="C:DNA-directed RNA polymerase complex"/>
    <property type="evidence" value="ECO:0007669"/>
    <property type="project" value="UniProtKB-KW"/>
</dbReference>
<evidence type="ECO:0000256" key="12">
    <source>
        <dbReference type="HAMAP-Rule" id="MF_00974"/>
    </source>
</evidence>
<dbReference type="Pfam" id="PF08275">
    <property type="entry name" value="DNAG_N"/>
    <property type="match status" value="1"/>
</dbReference>
<dbReference type="InterPro" id="IPR030846">
    <property type="entry name" value="DnaG_bac"/>
</dbReference>
<keyword evidence="8 12" id="KW-0862">Zinc</keyword>
<comment type="similarity">
    <text evidence="12 13">Belongs to the DnaG primase family.</text>
</comment>
<keyword evidence="1 12" id="KW-0240">DNA-directed RNA polymerase</keyword>
<proteinExistence type="inferred from homology"/>
<comment type="caution">
    <text evidence="16">The sequence shown here is derived from an EMBL/GenBank/DDBJ whole genome shotgun (WGS) entry which is preliminary data.</text>
</comment>
<dbReference type="GO" id="GO:0008270">
    <property type="term" value="F:zinc ion binding"/>
    <property type="evidence" value="ECO:0007669"/>
    <property type="project" value="UniProtKB-UniRule"/>
</dbReference>
<dbReference type="SMART" id="SM00493">
    <property type="entry name" value="TOPRIM"/>
    <property type="match status" value="1"/>
</dbReference>
<dbReference type="EC" id="2.7.7.101" evidence="12"/>
<accession>A0AB35XI42</accession>
<organism evidence="16 17">
    <name type="scientific">Cutibacterium avidum</name>
    <dbReference type="NCBI Taxonomy" id="33010"/>
    <lineage>
        <taxon>Bacteria</taxon>
        <taxon>Bacillati</taxon>
        <taxon>Actinomycetota</taxon>
        <taxon>Actinomycetes</taxon>
        <taxon>Propionibacteriales</taxon>
        <taxon>Propionibacteriaceae</taxon>
        <taxon>Cutibacterium</taxon>
    </lineage>
</organism>
<dbReference type="GO" id="GO:0005737">
    <property type="term" value="C:cytoplasm"/>
    <property type="evidence" value="ECO:0007669"/>
    <property type="project" value="TreeGrafter"/>
</dbReference>
<sequence length="620" mass="67914">MGRIVGMAGRINEEDIALVRERARIDEVVGEYVALRNAGGGSLKGLCPFHDEKTPSFQVTPSRGLFYCFGCGEGGDTISFVQKIDNLTFVEAVQRLADKVGVQLRIVDDGRPGLEPGLRMQILAANEAAAEFFQAQMSTKEGQIARDFVAGRGFSQDAAVQFGMGYAPRGGHVLRDHLLAKGFTPKALIESGLVRSQGWDFFQGRVLWPIKDSGKSVLGFGARRIYDDDRLPAKYVNTPETPVYKKSHVLYGLDMARANIGKKSQAVIVEGYTDVMAAHLSGIDTAVAACGTAFGEDHTRLIQRLMGNSGSLNGEVIFTFDGDAAGQKAALKVFRGDKQFSAQTYVAIEPTGLDPCDLLMQRGPEAVRELVARRIPLYRYVMENTVSQFDLDRADGRVAAVRAAAPLVTSIRDQSLVDGYLRELSQVVGADIDLVRREVSRAGKQHHAVTVVPPPQPQQPAGIPWPDPADISLSVERGFLKLVLQYPDLFDEDWDQVEVEDLRHPAYQAVFEAILSVPRGQENWAEEVGKATSDPQVKQLEVALLVEPILREEPDQSYAAAYAARVRLLSITDDIANLKSRLQRTNPNQDRKLYDAMFSDLVTLEALRKSLILAGGATSA</sequence>
<dbReference type="EMBL" id="JBAKUA010000004">
    <property type="protein sequence ID" value="MEH1546210.1"/>
    <property type="molecule type" value="Genomic_DNA"/>
</dbReference>
<keyword evidence="7 12" id="KW-0863">Zinc-finger</keyword>
<name>A0AB35XI42_9ACTN</name>
<dbReference type="InterPro" id="IPR013173">
    <property type="entry name" value="DNA_primase_DnaG_DnaB-bd_dom"/>
</dbReference>
<evidence type="ECO:0000256" key="3">
    <source>
        <dbReference type="ARBA" id="ARBA00022679"/>
    </source>
</evidence>
<comment type="cofactor">
    <cofactor evidence="12 13 14">
        <name>Zn(2+)</name>
        <dbReference type="ChEBI" id="CHEBI:29105"/>
    </cofactor>
    <text evidence="12 13 14">Binds 1 zinc ion per monomer.</text>
</comment>
<dbReference type="InterPro" id="IPR034151">
    <property type="entry name" value="TOPRIM_DnaG_bac"/>
</dbReference>
<dbReference type="Pfam" id="PF13662">
    <property type="entry name" value="Toprim_4"/>
    <property type="match status" value="1"/>
</dbReference>
<dbReference type="RefSeq" id="WP_187117031.1">
    <property type="nucleotide sequence ID" value="NZ_CABKSM010000001.1"/>
</dbReference>
<comment type="domain">
    <text evidence="12">Contains an N-terminal zinc-binding domain, a central core domain that contains the primase activity, and a C-terminal DnaB-binding domain.</text>
</comment>
<evidence type="ECO:0000256" key="1">
    <source>
        <dbReference type="ARBA" id="ARBA00022478"/>
    </source>
</evidence>
<dbReference type="InterPro" id="IPR006171">
    <property type="entry name" value="TOPRIM_dom"/>
</dbReference>
<evidence type="ECO:0000256" key="9">
    <source>
        <dbReference type="ARBA" id="ARBA00022842"/>
    </source>
</evidence>
<evidence type="ECO:0000256" key="11">
    <source>
        <dbReference type="ARBA" id="ARBA00023163"/>
    </source>
</evidence>
<dbReference type="GO" id="GO:0006269">
    <property type="term" value="P:DNA replication, synthesis of primer"/>
    <property type="evidence" value="ECO:0007669"/>
    <property type="project" value="UniProtKB-UniRule"/>
</dbReference>
<comment type="subunit">
    <text evidence="12">Monomer. Interacts with DnaB.</text>
</comment>
<dbReference type="SUPFAM" id="SSF57783">
    <property type="entry name" value="Zinc beta-ribbon"/>
    <property type="match status" value="1"/>
</dbReference>
<evidence type="ECO:0000313" key="17">
    <source>
        <dbReference type="Proteomes" id="UP001309299"/>
    </source>
</evidence>
<evidence type="ECO:0000313" key="16">
    <source>
        <dbReference type="EMBL" id="MEH1546210.1"/>
    </source>
</evidence>
<dbReference type="PIRSF" id="PIRSF002811">
    <property type="entry name" value="DnaG"/>
    <property type="match status" value="1"/>
</dbReference>
<dbReference type="Proteomes" id="UP001309299">
    <property type="component" value="Unassembled WGS sequence"/>
</dbReference>
<dbReference type="SMART" id="SM00766">
    <property type="entry name" value="DnaG_DnaB_bind"/>
    <property type="match status" value="1"/>
</dbReference>
<dbReference type="SMART" id="SM00400">
    <property type="entry name" value="ZnF_CHCC"/>
    <property type="match status" value="1"/>
</dbReference>
<dbReference type="FunFam" id="3.90.580.10:FF:000001">
    <property type="entry name" value="DNA primase"/>
    <property type="match status" value="1"/>
</dbReference>
<dbReference type="PROSITE" id="PS50880">
    <property type="entry name" value="TOPRIM"/>
    <property type="match status" value="1"/>
</dbReference>
<dbReference type="Pfam" id="PF10410">
    <property type="entry name" value="DnaB_bind"/>
    <property type="match status" value="1"/>
</dbReference>
<evidence type="ECO:0000256" key="2">
    <source>
        <dbReference type="ARBA" id="ARBA00022515"/>
    </source>
</evidence>
<evidence type="ECO:0000256" key="10">
    <source>
        <dbReference type="ARBA" id="ARBA00023125"/>
    </source>
</evidence>
<reference evidence="16" key="1">
    <citation type="submission" date="2024-02" db="EMBL/GenBank/DDBJ databases">
        <title>Bacterial skin colonization with Propionibacterium avidum as a risk factor for Periprosthetic Joint Infections - a single-center prospective study.</title>
        <authorList>
            <person name="Achermann Y."/>
        </authorList>
    </citation>
    <scope>NUCLEOTIDE SEQUENCE</scope>
    <source>
        <strain evidence="16">PAVI-2017310195</strain>
    </source>
</reference>
<feature type="domain" description="Toprim" evidence="15">
    <location>
        <begin position="264"/>
        <end position="350"/>
    </location>
</feature>
<gene>
    <name evidence="12 16" type="primary">dnaG</name>
    <name evidence="16" type="ORF">V7F78_04105</name>
</gene>
<keyword evidence="4 12" id="KW-0548">Nucleotidyltransferase</keyword>
<keyword evidence="6 12" id="KW-0479">Metal-binding</keyword>
<evidence type="ECO:0000256" key="5">
    <source>
        <dbReference type="ARBA" id="ARBA00022705"/>
    </source>
</evidence>
<dbReference type="InterPro" id="IPR002694">
    <property type="entry name" value="Znf_CHC2"/>
</dbReference>
<dbReference type="CDD" id="cd03364">
    <property type="entry name" value="TOPRIM_DnaG_primases"/>
    <property type="match status" value="1"/>
</dbReference>
<keyword evidence="2 12" id="KW-0639">Primosome</keyword>
<dbReference type="AlphaFoldDB" id="A0AB35XI42"/>
<keyword evidence="10 12" id="KW-0238">DNA-binding</keyword>
<evidence type="ECO:0000256" key="6">
    <source>
        <dbReference type="ARBA" id="ARBA00022723"/>
    </source>
</evidence>
<dbReference type="Gene3D" id="3.90.580.10">
    <property type="entry name" value="Zinc finger, CHC2-type domain"/>
    <property type="match status" value="1"/>
</dbReference>
<keyword evidence="11 12" id="KW-0804">Transcription</keyword>
<keyword evidence="3 12" id="KW-0808">Transferase</keyword>
<dbReference type="GO" id="GO:0003899">
    <property type="term" value="F:DNA-directed RNA polymerase activity"/>
    <property type="evidence" value="ECO:0007669"/>
    <property type="project" value="UniProtKB-UniRule"/>
</dbReference>
<dbReference type="InterPro" id="IPR036977">
    <property type="entry name" value="DNA_primase_Znf_CHC2"/>
</dbReference>
<dbReference type="PANTHER" id="PTHR30313:SF2">
    <property type="entry name" value="DNA PRIMASE"/>
    <property type="match status" value="1"/>
</dbReference>
<evidence type="ECO:0000256" key="4">
    <source>
        <dbReference type="ARBA" id="ARBA00022695"/>
    </source>
</evidence>
<dbReference type="GO" id="GO:0003677">
    <property type="term" value="F:DNA binding"/>
    <property type="evidence" value="ECO:0007669"/>
    <property type="project" value="UniProtKB-KW"/>
</dbReference>
<dbReference type="HAMAP" id="MF_00974">
    <property type="entry name" value="DNA_primase_DnaG"/>
    <property type="match status" value="1"/>
</dbReference>
<dbReference type="InterPro" id="IPR013264">
    <property type="entry name" value="DNAG_N"/>
</dbReference>
<comment type="catalytic activity">
    <reaction evidence="12">
        <text>ssDNA + n NTP = ssDNA/pppN(pN)n-1 hybrid + (n-1) diphosphate.</text>
        <dbReference type="EC" id="2.7.7.101"/>
    </reaction>
</comment>
<evidence type="ECO:0000256" key="14">
    <source>
        <dbReference type="PIRSR" id="PIRSR002811-1"/>
    </source>
</evidence>
<dbReference type="SUPFAM" id="SSF56731">
    <property type="entry name" value="DNA primase core"/>
    <property type="match status" value="1"/>
</dbReference>
<keyword evidence="9" id="KW-0460">Magnesium</keyword>
<dbReference type="Gene3D" id="3.90.980.10">
    <property type="entry name" value="DNA primase, catalytic core, N-terminal domain"/>
    <property type="match status" value="1"/>
</dbReference>
<dbReference type="InterPro" id="IPR050219">
    <property type="entry name" value="DnaG_primase"/>
</dbReference>
<dbReference type="NCBIfam" id="TIGR01391">
    <property type="entry name" value="dnaG"/>
    <property type="match status" value="1"/>
</dbReference>
<keyword evidence="5 12" id="KW-0235">DNA replication</keyword>
<dbReference type="InterPro" id="IPR006295">
    <property type="entry name" value="DNA_primase_DnaG"/>
</dbReference>
<dbReference type="Pfam" id="PF01807">
    <property type="entry name" value="Zn_ribbon_DnaG"/>
    <property type="match status" value="1"/>
</dbReference>
<dbReference type="InterPro" id="IPR037068">
    <property type="entry name" value="DNA_primase_core_N_sf"/>
</dbReference>
<dbReference type="GO" id="GO:1990077">
    <property type="term" value="C:primosome complex"/>
    <property type="evidence" value="ECO:0007669"/>
    <property type="project" value="UniProtKB-KW"/>
</dbReference>
<evidence type="ECO:0000256" key="7">
    <source>
        <dbReference type="ARBA" id="ARBA00022771"/>
    </source>
</evidence>
<dbReference type="InterPro" id="IPR016136">
    <property type="entry name" value="DNA_helicase_N/primase_C"/>
</dbReference>